<evidence type="ECO:0000313" key="4">
    <source>
        <dbReference type="Proteomes" id="UP000199546"/>
    </source>
</evidence>
<dbReference type="Pfam" id="PF12500">
    <property type="entry name" value="TRSP"/>
    <property type="match status" value="1"/>
</dbReference>
<protein>
    <submittedName>
        <fullName evidence="3">TRSP domain C terminus to PRTase_2</fullName>
    </submittedName>
</protein>
<dbReference type="OrthoDB" id="56827at2"/>
<keyword evidence="4" id="KW-1185">Reference proteome</keyword>
<sequence length="453" mass="45258">MTATLRAAGPGGDVLRAAGPGGDVLRAAGPGGDVLRAADLGGTVSGLLDVDVASRGRFAQLCGLGLRDNPRRAHLVVSRVLGKHVPVVPDAVLGAGAAVGDAVAAVLGNEVPGLVIGYCETATGLGHAAADRLGAAYLHTTRRLHPGVPVAAAFEEEHSHAVAHALQPVGPVALDVPGALVLVDDELTSGRTALNTIAELDLCWPRERYVVATLLDARTPAARAAFAGRAEALGVRVDVAAVLATELTLPADVLGRAAAARAALPAAAPPPSGAPGSVVVHEGLWPAGVPTGARHGLTPAGSARLADAADAVAAALVPVLAGSRGVLVLGTEELMHAPTVIGARLSGRLPGVPVTTQSTTRSPVHAADDPGYALRRSLAFPAPDDPARVSRVHNLADPAAVPAAGPWSDQRADDVVVVVDAPAADCAAMGEALRPFAARAVHLVTVPIAEPGA</sequence>
<proteinExistence type="predicted"/>
<dbReference type="EMBL" id="FPBA01000003">
    <property type="protein sequence ID" value="SFT53724.1"/>
    <property type="molecule type" value="Genomic_DNA"/>
</dbReference>
<name>A0A1I6YTG1_9ACTN</name>
<dbReference type="Pfam" id="PF15609">
    <property type="entry name" value="PRTase_2"/>
    <property type="match status" value="1"/>
</dbReference>
<dbReference type="CDD" id="cd06223">
    <property type="entry name" value="PRTases_typeI"/>
    <property type="match status" value="1"/>
</dbReference>
<evidence type="ECO:0000313" key="3">
    <source>
        <dbReference type="EMBL" id="SFT53724.1"/>
    </source>
</evidence>
<dbReference type="InterPro" id="IPR029057">
    <property type="entry name" value="PRTase-like"/>
</dbReference>
<dbReference type="RefSeq" id="WP_093578700.1">
    <property type="nucleotide sequence ID" value="NZ_FPBA01000003.1"/>
</dbReference>
<accession>A0A1I6YTG1</accession>
<gene>
    <name evidence="3" type="ORF">SAMN05660657_01448</name>
</gene>
<dbReference type="SUPFAM" id="SSF53271">
    <property type="entry name" value="PRTase-like"/>
    <property type="match status" value="1"/>
</dbReference>
<dbReference type="Proteomes" id="UP000199546">
    <property type="component" value="Unassembled WGS sequence"/>
</dbReference>
<organism evidence="3 4">
    <name type="scientific">Geodermatophilus amargosae</name>
    <dbReference type="NCBI Taxonomy" id="1296565"/>
    <lineage>
        <taxon>Bacteria</taxon>
        <taxon>Bacillati</taxon>
        <taxon>Actinomycetota</taxon>
        <taxon>Actinomycetes</taxon>
        <taxon>Geodermatophilales</taxon>
        <taxon>Geodermatophilaceae</taxon>
        <taxon>Geodermatophilus</taxon>
    </lineage>
</organism>
<dbReference type="InterPro" id="IPR022537">
    <property type="entry name" value="TRSP_dom"/>
</dbReference>
<evidence type="ECO:0000259" key="2">
    <source>
        <dbReference type="Pfam" id="PF15609"/>
    </source>
</evidence>
<evidence type="ECO:0000259" key="1">
    <source>
        <dbReference type="Pfam" id="PF12500"/>
    </source>
</evidence>
<feature type="domain" description="TRSP" evidence="1">
    <location>
        <begin position="292"/>
        <end position="425"/>
    </location>
</feature>
<dbReference type="AlphaFoldDB" id="A0A1I6YTG1"/>
<dbReference type="STRING" id="1296565.SAMN05660657_01448"/>
<feature type="domain" description="Orotate phosphoribosyltransferase-like" evidence="2">
    <location>
        <begin position="61"/>
        <end position="244"/>
    </location>
</feature>
<dbReference type="InterPro" id="IPR041688">
    <property type="entry name" value="PRTase_2"/>
</dbReference>
<reference evidence="4" key="1">
    <citation type="submission" date="2016-10" db="EMBL/GenBank/DDBJ databases">
        <authorList>
            <person name="Varghese N."/>
            <person name="Submissions S."/>
        </authorList>
    </citation>
    <scope>NUCLEOTIDE SEQUENCE [LARGE SCALE GENOMIC DNA]</scope>
    <source>
        <strain evidence="4">DSM 46136</strain>
    </source>
</reference>
<dbReference type="InterPro" id="IPR000836">
    <property type="entry name" value="PRTase_dom"/>
</dbReference>